<dbReference type="Gene3D" id="1.25.40.20">
    <property type="entry name" value="Ankyrin repeat-containing domain"/>
    <property type="match status" value="1"/>
</dbReference>
<evidence type="ECO:0000256" key="2">
    <source>
        <dbReference type="ARBA" id="ARBA00023043"/>
    </source>
</evidence>
<dbReference type="SUPFAM" id="SSF48403">
    <property type="entry name" value="Ankyrin repeat"/>
    <property type="match status" value="1"/>
</dbReference>
<dbReference type="EMBL" id="UINC01074665">
    <property type="protein sequence ID" value="SVC12082.1"/>
    <property type="molecule type" value="Genomic_DNA"/>
</dbReference>
<keyword evidence="1" id="KW-0677">Repeat</keyword>
<evidence type="ECO:0008006" key="4">
    <source>
        <dbReference type="Google" id="ProtNLM"/>
    </source>
</evidence>
<dbReference type="AlphaFoldDB" id="A0A382JL59"/>
<dbReference type="PANTHER" id="PTHR24189">
    <property type="entry name" value="MYOTROPHIN"/>
    <property type="match status" value="1"/>
</dbReference>
<keyword evidence="2" id="KW-0040">ANK repeat</keyword>
<proteinExistence type="predicted"/>
<dbReference type="PROSITE" id="PS50297">
    <property type="entry name" value="ANK_REP_REGION"/>
    <property type="match status" value="1"/>
</dbReference>
<dbReference type="InterPro" id="IPR036770">
    <property type="entry name" value="Ankyrin_rpt-contain_sf"/>
</dbReference>
<organism evidence="3">
    <name type="scientific">marine metagenome</name>
    <dbReference type="NCBI Taxonomy" id="408172"/>
    <lineage>
        <taxon>unclassified sequences</taxon>
        <taxon>metagenomes</taxon>
        <taxon>ecological metagenomes</taxon>
    </lineage>
</organism>
<sequence length="222" mass="24073">MPMLGLGTFDLRFAAGLGLVDDMAMFFTADRTLETDARRGNARRPYFERRITGAKAESSPEPMTAAEILVEALAFAVINRQQEAARFLLDRGADINGMPARLHGGGQTPLHLACTSMARATRTMVAFLLEQGADAARLDEAGVRATPPQWAVHNGLPECVSAFLARTAIDAQDHLRHAVTQAQEANPRRRDRRLEVVRLLIEAGADPSQPAQSSADGWTAAE</sequence>
<dbReference type="Pfam" id="PF12796">
    <property type="entry name" value="Ank_2"/>
    <property type="match status" value="1"/>
</dbReference>
<accession>A0A382JL59</accession>
<name>A0A382JL59_9ZZZZ</name>
<dbReference type="PROSITE" id="PS50088">
    <property type="entry name" value="ANK_REPEAT"/>
    <property type="match status" value="1"/>
</dbReference>
<evidence type="ECO:0000313" key="3">
    <source>
        <dbReference type="EMBL" id="SVC12082.1"/>
    </source>
</evidence>
<dbReference type="SMART" id="SM00248">
    <property type="entry name" value="ANK"/>
    <property type="match status" value="3"/>
</dbReference>
<gene>
    <name evidence="3" type="ORF">METZ01_LOCUS264936</name>
</gene>
<protein>
    <recommendedName>
        <fullName evidence="4">Ankyrin repeat domain-containing protein</fullName>
    </recommendedName>
</protein>
<reference evidence="3" key="1">
    <citation type="submission" date="2018-05" db="EMBL/GenBank/DDBJ databases">
        <authorList>
            <person name="Lanie J.A."/>
            <person name="Ng W.-L."/>
            <person name="Kazmierczak K.M."/>
            <person name="Andrzejewski T.M."/>
            <person name="Davidsen T.M."/>
            <person name="Wayne K.J."/>
            <person name="Tettelin H."/>
            <person name="Glass J.I."/>
            <person name="Rusch D."/>
            <person name="Podicherti R."/>
            <person name="Tsui H.-C.T."/>
            <person name="Winkler M.E."/>
        </authorList>
    </citation>
    <scope>NUCLEOTIDE SEQUENCE</scope>
</reference>
<evidence type="ECO:0000256" key="1">
    <source>
        <dbReference type="ARBA" id="ARBA00022737"/>
    </source>
</evidence>
<feature type="non-terminal residue" evidence="3">
    <location>
        <position position="222"/>
    </location>
</feature>
<dbReference type="InterPro" id="IPR050745">
    <property type="entry name" value="Multifunctional_regulatory"/>
</dbReference>
<dbReference type="InterPro" id="IPR002110">
    <property type="entry name" value="Ankyrin_rpt"/>
</dbReference>